<evidence type="ECO:0000313" key="11">
    <source>
        <dbReference type="EMBL" id="MBK9296312.1"/>
    </source>
</evidence>
<dbReference type="SUPFAM" id="SSF53448">
    <property type="entry name" value="Nucleotide-diphospho-sugar transferases"/>
    <property type="match status" value="1"/>
</dbReference>
<feature type="transmembrane region" description="Helical" evidence="9">
    <location>
        <begin position="518"/>
        <end position="542"/>
    </location>
</feature>
<feature type="transmembrane region" description="Helical" evidence="9">
    <location>
        <begin position="404"/>
        <end position="429"/>
    </location>
</feature>
<dbReference type="Gene3D" id="3.90.550.10">
    <property type="entry name" value="Spore Coat Polysaccharide Biosynthesis Protein SpsA, Chain A"/>
    <property type="match status" value="1"/>
</dbReference>
<reference evidence="11 12" key="1">
    <citation type="submission" date="2020-10" db="EMBL/GenBank/DDBJ databases">
        <title>Connecting structure to function with the recovery of over 1000 high-quality activated sludge metagenome-assembled genomes encoding full-length rRNA genes using long-read sequencing.</title>
        <authorList>
            <person name="Singleton C.M."/>
            <person name="Petriglieri F."/>
            <person name="Kristensen J.M."/>
            <person name="Kirkegaard R.H."/>
            <person name="Michaelsen T.Y."/>
            <person name="Andersen M.H."/>
            <person name="Karst S.M."/>
            <person name="Dueholm M.S."/>
            <person name="Nielsen P.H."/>
            <person name="Albertsen M."/>
        </authorList>
    </citation>
    <scope>NUCLEOTIDE SEQUENCE [LARGE SCALE GENOMIC DNA]</scope>
    <source>
        <strain evidence="11">Lyne_18-Q3-R50-59_MAXAC.006</strain>
    </source>
</reference>
<accession>A0A936N9V2</accession>
<feature type="transmembrane region" description="Helical" evidence="9">
    <location>
        <begin position="269"/>
        <end position="295"/>
    </location>
</feature>
<evidence type="ECO:0000256" key="6">
    <source>
        <dbReference type="ARBA" id="ARBA00022985"/>
    </source>
</evidence>
<feature type="transmembrane region" description="Helical" evidence="9">
    <location>
        <begin position="587"/>
        <end position="607"/>
    </location>
</feature>
<evidence type="ECO:0000259" key="10">
    <source>
        <dbReference type="Pfam" id="PF00535"/>
    </source>
</evidence>
<dbReference type="CDD" id="cd04187">
    <property type="entry name" value="DPM1_like_bac"/>
    <property type="match status" value="1"/>
</dbReference>
<keyword evidence="6" id="KW-0448">Lipopolysaccharide biosynthesis</keyword>
<dbReference type="PANTHER" id="PTHR48090">
    <property type="entry name" value="UNDECAPRENYL-PHOSPHATE 4-DEOXY-4-FORMAMIDO-L-ARABINOSE TRANSFERASE-RELATED"/>
    <property type="match status" value="1"/>
</dbReference>
<evidence type="ECO:0000256" key="4">
    <source>
        <dbReference type="ARBA" id="ARBA00022679"/>
    </source>
</evidence>
<dbReference type="InterPro" id="IPR029044">
    <property type="entry name" value="Nucleotide-diphossugar_trans"/>
</dbReference>
<name>A0A936N9V2_9ACTN</name>
<dbReference type="AlphaFoldDB" id="A0A936N9V2"/>
<keyword evidence="7 9" id="KW-1133">Transmembrane helix</keyword>
<evidence type="ECO:0000256" key="5">
    <source>
        <dbReference type="ARBA" id="ARBA00022692"/>
    </source>
</evidence>
<keyword evidence="5 9" id="KW-0812">Transmembrane</keyword>
<dbReference type="PANTHER" id="PTHR48090:SF3">
    <property type="entry name" value="UNDECAPRENYL-PHOSPHATE 4-DEOXY-4-FORMAMIDO-L-ARABINOSE TRANSFERASE"/>
    <property type="match status" value="1"/>
</dbReference>
<feature type="transmembrane region" description="Helical" evidence="9">
    <location>
        <begin position="614"/>
        <end position="633"/>
    </location>
</feature>
<evidence type="ECO:0000256" key="2">
    <source>
        <dbReference type="ARBA" id="ARBA00022475"/>
    </source>
</evidence>
<keyword evidence="4" id="KW-0808">Transferase</keyword>
<evidence type="ECO:0000256" key="1">
    <source>
        <dbReference type="ARBA" id="ARBA00006739"/>
    </source>
</evidence>
<dbReference type="Pfam" id="PF00535">
    <property type="entry name" value="Glycos_transf_2"/>
    <property type="match status" value="1"/>
</dbReference>
<feature type="transmembrane region" description="Helical" evidence="9">
    <location>
        <begin position="787"/>
        <end position="809"/>
    </location>
</feature>
<gene>
    <name evidence="11" type="ORF">IPN02_05495</name>
</gene>
<dbReference type="InterPro" id="IPR001173">
    <property type="entry name" value="Glyco_trans_2-like"/>
</dbReference>
<organism evidence="11 12">
    <name type="scientific">Candidatus Neomicrothrix subdominans</name>
    <dbReference type="NCBI Taxonomy" id="2954438"/>
    <lineage>
        <taxon>Bacteria</taxon>
        <taxon>Bacillati</taxon>
        <taxon>Actinomycetota</taxon>
        <taxon>Acidimicrobiia</taxon>
        <taxon>Acidimicrobiales</taxon>
        <taxon>Microthrixaceae</taxon>
        <taxon>Candidatus Neomicrothrix</taxon>
    </lineage>
</organism>
<dbReference type="GO" id="GO:0016757">
    <property type="term" value="F:glycosyltransferase activity"/>
    <property type="evidence" value="ECO:0007669"/>
    <property type="project" value="UniProtKB-KW"/>
</dbReference>
<keyword evidence="2" id="KW-1003">Cell membrane</keyword>
<dbReference type="GO" id="GO:0005886">
    <property type="term" value="C:plasma membrane"/>
    <property type="evidence" value="ECO:0007669"/>
    <property type="project" value="TreeGrafter"/>
</dbReference>
<comment type="caution">
    <text evidence="11">The sequence shown here is derived from an EMBL/GenBank/DDBJ whole genome shotgun (WGS) entry which is preliminary data.</text>
</comment>
<dbReference type="InterPro" id="IPR050256">
    <property type="entry name" value="Glycosyltransferase_2"/>
</dbReference>
<dbReference type="GO" id="GO:0009103">
    <property type="term" value="P:lipopolysaccharide biosynthetic process"/>
    <property type="evidence" value="ECO:0007669"/>
    <property type="project" value="UniProtKB-KW"/>
</dbReference>
<protein>
    <submittedName>
        <fullName evidence="11">Glycosyltransferase family 2 protein</fullName>
    </submittedName>
</protein>
<feature type="transmembrane region" description="Helical" evidence="9">
    <location>
        <begin position="490"/>
        <end position="512"/>
    </location>
</feature>
<feature type="transmembrane region" description="Helical" evidence="9">
    <location>
        <begin position="830"/>
        <end position="848"/>
    </location>
</feature>
<evidence type="ECO:0000256" key="7">
    <source>
        <dbReference type="ARBA" id="ARBA00022989"/>
    </source>
</evidence>
<proteinExistence type="inferred from homology"/>
<dbReference type="EMBL" id="JADJZA010000001">
    <property type="protein sequence ID" value="MBK9296312.1"/>
    <property type="molecule type" value="Genomic_DNA"/>
</dbReference>
<comment type="similarity">
    <text evidence="1">Belongs to the glycosyltransferase 2 family.</text>
</comment>
<dbReference type="Proteomes" id="UP000727993">
    <property type="component" value="Unassembled WGS sequence"/>
</dbReference>
<keyword evidence="3" id="KW-0328">Glycosyltransferase</keyword>
<evidence type="ECO:0000256" key="3">
    <source>
        <dbReference type="ARBA" id="ARBA00022676"/>
    </source>
</evidence>
<feature type="domain" description="Glycosyltransferase 2-like" evidence="10">
    <location>
        <begin position="7"/>
        <end position="165"/>
    </location>
</feature>
<feature type="transmembrane region" description="Helical" evidence="9">
    <location>
        <begin position="234"/>
        <end position="257"/>
    </location>
</feature>
<evidence type="ECO:0000313" key="12">
    <source>
        <dbReference type="Proteomes" id="UP000727993"/>
    </source>
</evidence>
<feature type="transmembrane region" description="Helical" evidence="9">
    <location>
        <begin position="705"/>
        <end position="725"/>
    </location>
</feature>
<evidence type="ECO:0000256" key="8">
    <source>
        <dbReference type="ARBA" id="ARBA00023136"/>
    </source>
</evidence>
<evidence type="ECO:0000256" key="9">
    <source>
        <dbReference type="SAM" id="Phobius"/>
    </source>
</evidence>
<sequence length="1062" mass="111038">MDPLAVSVVMPAYNEAVNLPVVLSELRDVLDGLRLPWEIVVVDDGSTDATRTVLDRLETEVPGLRQVRLGSNLGKSAALDAGLGRAGGEVIVLMDADGQDDPAELPKLLSAIDDGLDMVTGSRSANRADRLVKRSTSRVYNRVTRAVTGIDAADMNSGFKVMRSETANALTIHGELHRYLPVLAAWSGFSVGEVPVTHRQRLAGETKFGVNRFWRGLLDLLTVRFLTRYTGRPFHLFGGIGLISGLVGSGLLVWMLIDRLSGATIGTRPALIAGVLFTIMSVQLLSFGLLGELIAHGNARRGRPAPGREVPPGGDRRLVARLDDDLETGNVGRAEGGTAFQDVAIGHMPIEHVPIEHVPIEHVPIEGIAIDDVRIAPASRRRGPRPDDQVVLIRSLSPVARLTAVFLVACVTAPVVLAFLRIQGLVGAAPRFTAFGDSAYLALRSRDVFAGPTPLVGSQSSVATAVMIMQPGPAQFFAQAPWVGWLGGDLGSLLFAAVASASAAVGVVWVILRRFGVLGAAAAALIVIVVEAQLGAGALVAVISSSHGQLPALFAVLICAMVVTGDLRLFPLAVAVSSYVLQVHLSLVGYGLLVIPLLVAALAVGIWRTRRDGASWFAPWAVAGVVIGVAMWAPPLIDQFSDTGNMAKVFSAASGGTAAAGVERPTDELTSGLASVFGPIPALLAPPDRPLGVWYFDRSDAQTNVGLAVGAGAVIAGLSSFVIGLRRGRRATKLPDGEDRADAMVAARRLTSGATVLLCGVVLALIGVLFASRLRGLAVLKPNNNRWIVIAGAVVWLGALLTLGSSRMMANRVRRQAEGQTGQARNRRRVGALVAVIVLAGSAALVGTRPLEPTVADPWLGGSRALAPAVRGAWGDRGPVRFRSVGPISAGGLQPALMLDMEEHGAGTLTVGGVKALRAGYGDHRLAANGDPPYVLLQDGATVTPKVGEPIGFVVARPTAGDGSARADRIRACLERADDAGAAVMLTAEGRRAVVDPELVGDEPENRLLAAALADPKVLFLTGLSSEAVGRGYIEPIQVDGCDGDDLDELAGELLLSAWLVS</sequence>
<keyword evidence="8 9" id="KW-0472">Membrane</keyword>
<feature type="transmembrane region" description="Helical" evidence="9">
    <location>
        <begin position="750"/>
        <end position="772"/>
    </location>
</feature>